<dbReference type="PANTHER" id="PTHR31377">
    <property type="entry name" value="AGMATINE DEIMINASE-RELATED"/>
    <property type="match status" value="1"/>
</dbReference>
<dbReference type="Gene3D" id="3.75.10.10">
    <property type="entry name" value="L-arginine/glycine Amidinotransferase, Chain A"/>
    <property type="match status" value="1"/>
</dbReference>
<reference evidence="2" key="1">
    <citation type="submission" date="2018-06" db="EMBL/GenBank/DDBJ databases">
        <authorList>
            <person name="Zhirakovskaya E."/>
        </authorList>
    </citation>
    <scope>NUCLEOTIDE SEQUENCE</scope>
</reference>
<dbReference type="GO" id="GO:0009446">
    <property type="term" value="P:putrescine biosynthetic process"/>
    <property type="evidence" value="ECO:0007669"/>
    <property type="project" value="InterPro"/>
</dbReference>
<dbReference type="GO" id="GO:0047632">
    <property type="term" value="F:agmatine deiminase activity"/>
    <property type="evidence" value="ECO:0007669"/>
    <property type="project" value="UniProtKB-EC"/>
</dbReference>
<dbReference type="Pfam" id="PF04371">
    <property type="entry name" value="PAD_porph"/>
    <property type="match status" value="1"/>
</dbReference>
<dbReference type="SUPFAM" id="SSF55909">
    <property type="entry name" value="Pentein"/>
    <property type="match status" value="1"/>
</dbReference>
<evidence type="ECO:0000313" key="2">
    <source>
        <dbReference type="EMBL" id="VAW19421.1"/>
    </source>
</evidence>
<dbReference type="PANTHER" id="PTHR31377:SF0">
    <property type="entry name" value="AGMATINE DEIMINASE-RELATED"/>
    <property type="match status" value="1"/>
</dbReference>
<proteinExistence type="predicted"/>
<evidence type="ECO:0000256" key="1">
    <source>
        <dbReference type="ARBA" id="ARBA00022801"/>
    </source>
</evidence>
<dbReference type="AlphaFoldDB" id="A0A3B0TL53"/>
<dbReference type="GO" id="GO:0004668">
    <property type="term" value="F:protein-arginine deiminase activity"/>
    <property type="evidence" value="ECO:0007669"/>
    <property type="project" value="InterPro"/>
</dbReference>
<dbReference type="InterPro" id="IPR007466">
    <property type="entry name" value="Peptidyl-Arg-deiminase_porph"/>
</dbReference>
<keyword evidence="1 2" id="KW-0378">Hydrolase</keyword>
<name>A0A3B0TL53_9ZZZZ</name>
<dbReference type="EC" id="3.5.3.12" evidence="2"/>
<sequence>MRLTRRHVLAGLMAGAVTRPTMAKPTGLRLAAEWEPHKGCVMALNDAADTYGSRTTRRIQEEQAAIANAIAMFEPVTMLINPAQRNRAEKILKASITLVEMAHYDVWTRDTMPTIADGPANTSIAVDWNFNVWGEKYPGYDRDRDLAARFAASNGLERRTAPIVCEGGAIEVDGQGTLITTETCLLNPNRNPGKSRTEVEEGLRQMTGARHIVWLKGSEADTVTDGHIDALMRIIRPGVVVVEITDDPLDPEYGDLLENLVRMRKARDINGQPFEVHVVKRPDWDIMPRRGDDFSSSYVNSYFPNGGIIMPRFNDAKADAAARALFQALEPDRKIVQIDTSEICEGGGGIHCNTMQIPA</sequence>
<protein>
    <submittedName>
        <fullName evidence="2">Agmatine deiminase</fullName>
        <ecNumber evidence="2">3.5.3.12</ecNumber>
    </submittedName>
</protein>
<organism evidence="2">
    <name type="scientific">hydrothermal vent metagenome</name>
    <dbReference type="NCBI Taxonomy" id="652676"/>
    <lineage>
        <taxon>unclassified sequences</taxon>
        <taxon>metagenomes</taxon>
        <taxon>ecological metagenomes</taxon>
    </lineage>
</organism>
<gene>
    <name evidence="2" type="ORF">MNBD_ALPHA11-659</name>
</gene>
<dbReference type="EMBL" id="UOEQ01000217">
    <property type="protein sequence ID" value="VAW19421.1"/>
    <property type="molecule type" value="Genomic_DNA"/>
</dbReference>
<accession>A0A3B0TL53</accession>